<dbReference type="OrthoDB" id="871500at2"/>
<accession>A0A4Z0PY19</accession>
<dbReference type="PROSITE" id="PS51498">
    <property type="entry name" value="MABP"/>
    <property type="match status" value="1"/>
</dbReference>
<dbReference type="InterPro" id="IPR023341">
    <property type="entry name" value="MABP"/>
</dbReference>
<feature type="domain" description="MABP" evidence="2">
    <location>
        <begin position="294"/>
        <end position="338"/>
    </location>
</feature>
<feature type="chain" id="PRO_5021288837" description="MABP domain-containing protein" evidence="1">
    <location>
        <begin position="22"/>
        <end position="338"/>
    </location>
</feature>
<name>A0A4Z0PY19_9BACT</name>
<dbReference type="RefSeq" id="WP_135463892.1">
    <property type="nucleotide sequence ID" value="NZ_SRLC01000002.1"/>
</dbReference>
<organism evidence="3 4">
    <name type="scientific">Hymenobacter aquaticus</name>
    <dbReference type="NCBI Taxonomy" id="1867101"/>
    <lineage>
        <taxon>Bacteria</taxon>
        <taxon>Pseudomonadati</taxon>
        <taxon>Bacteroidota</taxon>
        <taxon>Cytophagia</taxon>
        <taxon>Cytophagales</taxon>
        <taxon>Hymenobacteraceae</taxon>
        <taxon>Hymenobacter</taxon>
    </lineage>
</organism>
<feature type="signal peptide" evidence="1">
    <location>
        <begin position="1"/>
        <end position="21"/>
    </location>
</feature>
<sequence>MKAPISVRLTAAALASLSVLASCSKETDVAPANDSKASLSQAQTVWNAFVQRVAEGVGKDPLGQYVSKATQVADGPTRPQRLKLDAERRTLANMRAALAEAKAHGDEAGLPIDDVDPIEECGPTSLDCYGGSGGGGTPAVTSTFVSSEGLSYDGDATNNPNNYILDLEFAKSSYASVGAQSGYTKLNLDLNKGAGGKYIYMTFSRNRVEDHGYENTLEGNWGRRKDQSPVTKLAVYGNGGSGVTITVWRPPYTYYDVIWNPTNTFINSYKQIDLNDGAGGQMIVGYLSKNSYDGGPIREVGVLAGNSSSIQPPAGWVKEPGDVNAGAGGDYIYLCYKR</sequence>
<evidence type="ECO:0000313" key="3">
    <source>
        <dbReference type="EMBL" id="TGE21342.1"/>
    </source>
</evidence>
<dbReference type="AlphaFoldDB" id="A0A4Z0PY19"/>
<evidence type="ECO:0000256" key="1">
    <source>
        <dbReference type="SAM" id="SignalP"/>
    </source>
</evidence>
<reference evidence="3 4" key="1">
    <citation type="submission" date="2019-04" db="EMBL/GenBank/DDBJ databases">
        <authorList>
            <person name="Feng G."/>
            <person name="Zhang J."/>
            <person name="Zhu H."/>
        </authorList>
    </citation>
    <scope>NUCLEOTIDE SEQUENCE [LARGE SCALE GENOMIC DNA]</scope>
    <source>
        <strain evidence="3 4">JCM 31653</strain>
    </source>
</reference>
<proteinExistence type="predicted"/>
<dbReference type="EMBL" id="SRLC01000002">
    <property type="protein sequence ID" value="TGE21342.1"/>
    <property type="molecule type" value="Genomic_DNA"/>
</dbReference>
<evidence type="ECO:0000259" key="2">
    <source>
        <dbReference type="PROSITE" id="PS51498"/>
    </source>
</evidence>
<protein>
    <recommendedName>
        <fullName evidence="2">MABP domain-containing protein</fullName>
    </recommendedName>
</protein>
<dbReference type="GO" id="GO:0005737">
    <property type="term" value="C:cytoplasm"/>
    <property type="evidence" value="ECO:0007669"/>
    <property type="project" value="UniProtKB-ARBA"/>
</dbReference>
<evidence type="ECO:0000313" key="4">
    <source>
        <dbReference type="Proteomes" id="UP000297549"/>
    </source>
</evidence>
<gene>
    <name evidence="3" type="ORF">E5K00_13715</name>
</gene>
<keyword evidence="4" id="KW-1185">Reference proteome</keyword>
<keyword evidence="1" id="KW-0732">Signal</keyword>
<dbReference type="Proteomes" id="UP000297549">
    <property type="component" value="Unassembled WGS sequence"/>
</dbReference>
<dbReference type="Gene3D" id="2.100.10.50">
    <property type="match status" value="2"/>
</dbReference>
<comment type="caution">
    <text evidence="3">The sequence shown here is derived from an EMBL/GenBank/DDBJ whole genome shotgun (WGS) entry which is preliminary data.</text>
</comment>
<dbReference type="PROSITE" id="PS51257">
    <property type="entry name" value="PROKAR_LIPOPROTEIN"/>
    <property type="match status" value="1"/>
</dbReference>